<gene>
    <name evidence="1" type="ORF">MML48_9g00005144</name>
</gene>
<evidence type="ECO:0000313" key="2">
    <source>
        <dbReference type="Proteomes" id="UP001056778"/>
    </source>
</evidence>
<dbReference type="Proteomes" id="UP001056778">
    <property type="component" value="Chromosome 9"/>
</dbReference>
<sequence length="671" mass="76221">MPTDKGSSDSGGGSKEKGESGRTATRPPWVKEGPNPLPVPTMPWTLNKRNSLKDTNDDSSKLVVPALRKVKKPEPQENGTPKKETFTKPQLKPIPPKEAQLQSKEVKIPIPKLNSVKDRELPPPVKRNSIKEDLSGDIDKAMPATRNALVRQESLRKISGIPVAPPLPPPAPAMPTDTNLSDKQKERIAMLRSRPKTRPDWSAMLKEVESQRTLKHVECNDRSEPLLPKAKAKGQFLYDSEKQNAHNHLLKQIEVGIKLKKVKTNDRSKPMLEGLRKFRRQMTIEEQIIKSQSMASMPPVSLIRDPTQQNLDTKVLQEEIADETDEMDDIDKVRDDLQSTKQLLAFEMRNKEAQIRENRKLLAKIQQLEAELEKERQSGGGQGATSSATAVVSTAADEKMIKSLKAEVEEARKTAEELEKKYSQGAEELDSKKMELEEQKKQNRELEKKILELTQGKRQSIAGDGRNEDEDEEFVMSESESDGEDTEEKRQRRAQREVKLFRNKLKSYKNKEDNAKKERIALKEQMKTHQLGIKEEKKKYKALQKEVDKMASLMKESSEDEDDEDEEEEEESEKEEESETETESSESESETSESETESEKSQSEPEDAPIEKIKDNLSVRSKRHENLLAALKKGNLMLKANVERLQDDLNKQKELTMALQEDLDSVLAELG</sequence>
<organism evidence="1 2">
    <name type="scientific">Holotrichia oblita</name>
    <name type="common">Chafer beetle</name>
    <dbReference type="NCBI Taxonomy" id="644536"/>
    <lineage>
        <taxon>Eukaryota</taxon>
        <taxon>Metazoa</taxon>
        <taxon>Ecdysozoa</taxon>
        <taxon>Arthropoda</taxon>
        <taxon>Hexapoda</taxon>
        <taxon>Insecta</taxon>
        <taxon>Pterygota</taxon>
        <taxon>Neoptera</taxon>
        <taxon>Endopterygota</taxon>
        <taxon>Coleoptera</taxon>
        <taxon>Polyphaga</taxon>
        <taxon>Scarabaeiformia</taxon>
        <taxon>Scarabaeidae</taxon>
        <taxon>Melolonthinae</taxon>
        <taxon>Holotrichia</taxon>
    </lineage>
</organism>
<protein>
    <submittedName>
        <fullName evidence="1">Uncharacterized protein</fullName>
    </submittedName>
</protein>
<dbReference type="EMBL" id="CM043023">
    <property type="protein sequence ID" value="KAI4454483.1"/>
    <property type="molecule type" value="Genomic_DNA"/>
</dbReference>
<reference evidence="1" key="1">
    <citation type="submission" date="2022-04" db="EMBL/GenBank/DDBJ databases">
        <title>Chromosome-scale genome assembly of Holotrichia oblita Faldermann.</title>
        <authorList>
            <person name="Rongchong L."/>
        </authorList>
    </citation>
    <scope>NUCLEOTIDE SEQUENCE</scope>
    <source>
        <strain evidence="1">81SQS9</strain>
    </source>
</reference>
<accession>A0ACB9SGP2</accession>
<keyword evidence="2" id="KW-1185">Reference proteome</keyword>
<name>A0ACB9SGP2_HOLOL</name>
<evidence type="ECO:0000313" key="1">
    <source>
        <dbReference type="EMBL" id="KAI4454483.1"/>
    </source>
</evidence>
<proteinExistence type="predicted"/>
<comment type="caution">
    <text evidence="1">The sequence shown here is derived from an EMBL/GenBank/DDBJ whole genome shotgun (WGS) entry which is preliminary data.</text>
</comment>